<dbReference type="InterPro" id="IPR014014">
    <property type="entry name" value="RNA_helicase_DEAD_Q_motif"/>
</dbReference>
<evidence type="ECO:0000256" key="11">
    <source>
        <dbReference type="SAM" id="MobiDB-lite"/>
    </source>
</evidence>
<evidence type="ECO:0000256" key="7">
    <source>
        <dbReference type="ARBA" id="ARBA00022840"/>
    </source>
</evidence>
<dbReference type="PROSITE" id="PS51195">
    <property type="entry name" value="Q_MOTIF"/>
    <property type="match status" value="1"/>
</dbReference>
<evidence type="ECO:0000259" key="13">
    <source>
        <dbReference type="PROSITE" id="PS51195"/>
    </source>
</evidence>
<dbReference type="GO" id="GO:0016787">
    <property type="term" value="F:hydrolase activity"/>
    <property type="evidence" value="ECO:0007669"/>
    <property type="project" value="UniProtKB-KW"/>
</dbReference>
<keyword evidence="4" id="KW-0547">Nucleotide-binding</keyword>
<dbReference type="InterPro" id="IPR042491">
    <property type="entry name" value="Vps35_C"/>
</dbReference>
<keyword evidence="12" id="KW-0812">Transmembrane</keyword>
<evidence type="ECO:0000256" key="10">
    <source>
        <dbReference type="PROSITE-ProRule" id="PRU00552"/>
    </source>
</evidence>
<name>A0AAD1YSX6_9LAMI</name>
<feature type="short sequence motif" description="Q motif" evidence="10">
    <location>
        <begin position="195"/>
        <end position="223"/>
    </location>
</feature>
<sequence>MVSVLLAVYIITHYLLQLIHIIIHHRPEVVEHLIHLQIPMDTPLSHHLTPSFHIFLTTTTTQHQLLLVLTPNPYPCNSELTPLFLKIHLQKTEERTEVLAYQRRLSPCNSGGVSHARTIAHLGGMRAKIFNARLRHPIPTTSTDSEENPDSNSKPNHQEKYRQDEEEEEDGGPTTSGNDGKSFFSPVEGVSFLANSFLELHISMPLLRACEALGYSKPTPIQAACIPLALTGRNICGSAITGFGKTAAFALPTLERLLYRPKNRHAIRVLILTPTTELAVLDQMFGGWRSFHKGLYWNAANDCDLEPVAYEFFTQASVLYEEEVADSKAQVTAIHLIIGTLQRMNVFCVENRDTLTHKATGYSAKLLKKPDQCRAVYACSHLFWVDDQDGIKDGERVLLCLKRSLRIANAAQQMINVTRGSSGPVTLFVEILDKLVDPTVVTTLKNYI</sequence>
<dbReference type="GO" id="GO:0006886">
    <property type="term" value="P:intracellular protein transport"/>
    <property type="evidence" value="ECO:0007669"/>
    <property type="project" value="TreeGrafter"/>
</dbReference>
<keyword evidence="3" id="KW-0813">Transport</keyword>
<keyword evidence="7" id="KW-0067">ATP-binding</keyword>
<protein>
    <recommendedName>
        <fullName evidence="13">DEAD-box RNA helicase Q domain-containing protein</fullName>
    </recommendedName>
</protein>
<keyword evidence="8" id="KW-0653">Protein transport</keyword>
<dbReference type="InterPro" id="IPR014001">
    <property type="entry name" value="Helicase_ATP-bd"/>
</dbReference>
<gene>
    <name evidence="14" type="ORF">FPE_LOCUS3343</name>
</gene>
<comment type="similarity">
    <text evidence="2">Belongs to the VPS35 family.</text>
</comment>
<feature type="transmembrane region" description="Helical" evidence="12">
    <location>
        <begin position="6"/>
        <end position="23"/>
    </location>
</feature>
<evidence type="ECO:0000256" key="8">
    <source>
        <dbReference type="ARBA" id="ARBA00022927"/>
    </source>
</evidence>
<evidence type="ECO:0000256" key="4">
    <source>
        <dbReference type="ARBA" id="ARBA00022741"/>
    </source>
</evidence>
<dbReference type="PANTHER" id="PTHR11099:SF6">
    <property type="entry name" value="VACUOLAR PROTEIN SORTING-ASSOCIATED PROTEIN 35B"/>
    <property type="match status" value="1"/>
</dbReference>
<accession>A0AAD1YSX6</accession>
<evidence type="ECO:0000256" key="6">
    <source>
        <dbReference type="ARBA" id="ARBA00022806"/>
    </source>
</evidence>
<dbReference type="GO" id="GO:0003724">
    <property type="term" value="F:RNA helicase activity"/>
    <property type="evidence" value="ECO:0007669"/>
    <property type="project" value="InterPro"/>
</dbReference>
<feature type="domain" description="DEAD-box RNA helicase Q" evidence="13">
    <location>
        <begin position="195"/>
        <end position="223"/>
    </location>
</feature>
<evidence type="ECO:0000313" key="15">
    <source>
        <dbReference type="Proteomes" id="UP000834106"/>
    </source>
</evidence>
<keyword evidence="6" id="KW-0347">Helicase</keyword>
<evidence type="ECO:0000256" key="2">
    <source>
        <dbReference type="ARBA" id="ARBA00006536"/>
    </source>
</evidence>
<dbReference type="GO" id="GO:0030906">
    <property type="term" value="C:retromer, cargo-selective complex"/>
    <property type="evidence" value="ECO:0007669"/>
    <property type="project" value="InterPro"/>
</dbReference>
<dbReference type="GO" id="GO:0005829">
    <property type="term" value="C:cytosol"/>
    <property type="evidence" value="ECO:0007669"/>
    <property type="project" value="GOC"/>
</dbReference>
<evidence type="ECO:0000256" key="12">
    <source>
        <dbReference type="SAM" id="Phobius"/>
    </source>
</evidence>
<dbReference type="InterPro" id="IPR027417">
    <property type="entry name" value="P-loop_NTPase"/>
</dbReference>
<comment type="subcellular location">
    <subcellularLocation>
        <location evidence="1">Membrane</location>
        <topology evidence="1">Peripheral membrane protein</topology>
    </subcellularLocation>
</comment>
<dbReference type="InterPro" id="IPR005378">
    <property type="entry name" value="Vps35"/>
</dbReference>
<evidence type="ECO:0000256" key="1">
    <source>
        <dbReference type="ARBA" id="ARBA00004170"/>
    </source>
</evidence>
<evidence type="ECO:0000256" key="9">
    <source>
        <dbReference type="ARBA" id="ARBA00023136"/>
    </source>
</evidence>
<dbReference type="EMBL" id="OU503037">
    <property type="protein sequence ID" value="CAI9755913.1"/>
    <property type="molecule type" value="Genomic_DNA"/>
</dbReference>
<keyword evidence="5" id="KW-0378">Hydrolase</keyword>
<dbReference type="PANTHER" id="PTHR11099">
    <property type="entry name" value="VACUOLAR SORTING PROTEIN 35"/>
    <property type="match status" value="1"/>
</dbReference>
<dbReference type="AlphaFoldDB" id="A0AAD1YSX6"/>
<dbReference type="SMART" id="SM00487">
    <property type="entry name" value="DEXDc"/>
    <property type="match status" value="1"/>
</dbReference>
<dbReference type="GO" id="GO:0005524">
    <property type="term" value="F:ATP binding"/>
    <property type="evidence" value="ECO:0007669"/>
    <property type="project" value="UniProtKB-KW"/>
</dbReference>
<proteinExistence type="inferred from homology"/>
<dbReference type="Gene3D" id="1.25.40.660">
    <property type="entry name" value="Vacuolar protein sorting-associated protein 35, helical subcomplex Vps35-C"/>
    <property type="match status" value="1"/>
</dbReference>
<keyword evidence="9 12" id="KW-0472">Membrane</keyword>
<dbReference type="Pfam" id="PF03635">
    <property type="entry name" value="Vps35"/>
    <property type="match status" value="1"/>
</dbReference>
<dbReference type="GO" id="GO:0005770">
    <property type="term" value="C:late endosome"/>
    <property type="evidence" value="ECO:0007669"/>
    <property type="project" value="TreeGrafter"/>
</dbReference>
<dbReference type="Proteomes" id="UP000834106">
    <property type="component" value="Chromosome 2"/>
</dbReference>
<evidence type="ECO:0000256" key="5">
    <source>
        <dbReference type="ARBA" id="ARBA00022801"/>
    </source>
</evidence>
<reference evidence="14" key="1">
    <citation type="submission" date="2023-05" db="EMBL/GenBank/DDBJ databases">
        <authorList>
            <person name="Huff M."/>
        </authorList>
    </citation>
    <scope>NUCLEOTIDE SEQUENCE</scope>
</reference>
<evidence type="ECO:0000313" key="14">
    <source>
        <dbReference type="EMBL" id="CAI9755913.1"/>
    </source>
</evidence>
<dbReference type="SUPFAM" id="SSF52540">
    <property type="entry name" value="P-loop containing nucleoside triphosphate hydrolases"/>
    <property type="match status" value="1"/>
</dbReference>
<keyword evidence="15" id="KW-1185">Reference proteome</keyword>
<feature type="region of interest" description="Disordered" evidence="11">
    <location>
        <begin position="138"/>
        <end position="181"/>
    </location>
</feature>
<evidence type="ECO:0000256" key="3">
    <source>
        <dbReference type="ARBA" id="ARBA00022448"/>
    </source>
</evidence>
<dbReference type="Gene3D" id="3.40.50.300">
    <property type="entry name" value="P-loop containing nucleotide triphosphate hydrolases"/>
    <property type="match status" value="1"/>
</dbReference>
<dbReference type="GO" id="GO:0003676">
    <property type="term" value="F:nucleic acid binding"/>
    <property type="evidence" value="ECO:0007669"/>
    <property type="project" value="InterPro"/>
</dbReference>
<organism evidence="14 15">
    <name type="scientific">Fraxinus pennsylvanica</name>
    <dbReference type="NCBI Taxonomy" id="56036"/>
    <lineage>
        <taxon>Eukaryota</taxon>
        <taxon>Viridiplantae</taxon>
        <taxon>Streptophyta</taxon>
        <taxon>Embryophyta</taxon>
        <taxon>Tracheophyta</taxon>
        <taxon>Spermatophyta</taxon>
        <taxon>Magnoliopsida</taxon>
        <taxon>eudicotyledons</taxon>
        <taxon>Gunneridae</taxon>
        <taxon>Pentapetalae</taxon>
        <taxon>asterids</taxon>
        <taxon>lamiids</taxon>
        <taxon>Lamiales</taxon>
        <taxon>Oleaceae</taxon>
        <taxon>Oleeae</taxon>
        <taxon>Fraxinus</taxon>
    </lineage>
</organism>
<keyword evidence="12" id="KW-1133">Transmembrane helix</keyword>
<dbReference type="GO" id="GO:0042147">
    <property type="term" value="P:retrograde transport, endosome to Golgi"/>
    <property type="evidence" value="ECO:0007669"/>
    <property type="project" value="InterPro"/>
</dbReference>